<keyword evidence="1" id="KW-0472">Membrane</keyword>
<protein>
    <submittedName>
        <fullName evidence="2">Uncharacterized protein</fullName>
    </submittedName>
</protein>
<dbReference type="EMBL" id="CP137624">
    <property type="protein sequence ID" value="WPK11174.1"/>
    <property type="molecule type" value="Genomic_DNA"/>
</dbReference>
<keyword evidence="1" id="KW-0812">Transmembrane</keyword>
<feature type="transmembrane region" description="Helical" evidence="1">
    <location>
        <begin position="12"/>
        <end position="29"/>
    </location>
</feature>
<dbReference type="RefSeq" id="WP_319836252.1">
    <property type="nucleotide sequence ID" value="NZ_CP137624.1"/>
</dbReference>
<keyword evidence="3" id="KW-1185">Reference proteome</keyword>
<dbReference type="Proteomes" id="UP001322664">
    <property type="component" value="Chromosome"/>
</dbReference>
<sequence>MMKTLRIQPVKTLLTALFIVVGIVTIANYQKLEVVSLDGVLGLLQNAEYATVLLNLMSLLGLAIMAFVWIRPTFKRNWQYEYPEGEKWVNIVLGILLALFSLIFIFYLLQKMSGLLIIGLLIVFIFGGSDHRRQGSYY</sequence>
<proteinExistence type="predicted"/>
<evidence type="ECO:0000313" key="3">
    <source>
        <dbReference type="Proteomes" id="UP001322664"/>
    </source>
</evidence>
<accession>A0ABZ0RUT1</accession>
<gene>
    <name evidence="2" type="ORF">R6U77_14950</name>
</gene>
<feature type="transmembrane region" description="Helical" evidence="1">
    <location>
        <begin position="115"/>
        <end position="131"/>
    </location>
</feature>
<evidence type="ECO:0000256" key="1">
    <source>
        <dbReference type="SAM" id="Phobius"/>
    </source>
</evidence>
<organism evidence="2 3">
    <name type="scientific">Lysinibacillus louembei</name>
    <dbReference type="NCBI Taxonomy" id="1470088"/>
    <lineage>
        <taxon>Bacteria</taxon>
        <taxon>Bacillati</taxon>
        <taxon>Bacillota</taxon>
        <taxon>Bacilli</taxon>
        <taxon>Bacillales</taxon>
        <taxon>Bacillaceae</taxon>
        <taxon>Lysinibacillus</taxon>
    </lineage>
</organism>
<evidence type="ECO:0000313" key="2">
    <source>
        <dbReference type="EMBL" id="WPK11174.1"/>
    </source>
</evidence>
<name>A0ABZ0RUT1_9BACI</name>
<keyword evidence="1" id="KW-1133">Transmembrane helix</keyword>
<feature type="transmembrane region" description="Helical" evidence="1">
    <location>
        <begin position="91"/>
        <end position="109"/>
    </location>
</feature>
<feature type="transmembrane region" description="Helical" evidence="1">
    <location>
        <begin position="49"/>
        <end position="70"/>
    </location>
</feature>
<reference evidence="2 3" key="1">
    <citation type="submission" date="2023-09" db="EMBL/GenBank/DDBJ databases">
        <authorList>
            <person name="Page C.A."/>
            <person name="Perez-Diaz I.M."/>
        </authorList>
    </citation>
    <scope>NUCLEOTIDE SEQUENCE [LARGE SCALE GENOMIC DNA]</scope>
    <source>
        <strain evidence="2 3">Ll15</strain>
    </source>
</reference>